<dbReference type="SUPFAM" id="SSF54909">
    <property type="entry name" value="Dimeric alpha+beta barrel"/>
    <property type="match status" value="1"/>
</dbReference>
<dbReference type="GO" id="GO:0030313">
    <property type="term" value="C:cell envelope"/>
    <property type="evidence" value="ECO:0007669"/>
    <property type="project" value="UniProtKB-SubCell"/>
</dbReference>
<dbReference type="NCBIfam" id="TIGR01412">
    <property type="entry name" value="tat_substr_1"/>
    <property type="match status" value="1"/>
</dbReference>
<dbReference type="PANTHER" id="PTHR30521:SF4">
    <property type="entry name" value="DEFERROCHELATASE"/>
    <property type="match status" value="1"/>
</dbReference>
<feature type="domain" description="Dyp-type peroxidase C-terminal" evidence="16">
    <location>
        <begin position="220"/>
        <end position="403"/>
    </location>
</feature>
<dbReference type="Pfam" id="PF20628">
    <property type="entry name" value="Dyp_perox_C"/>
    <property type="match status" value="1"/>
</dbReference>
<keyword evidence="4 13" id="KW-0479">Metal-binding</keyword>
<evidence type="ECO:0000256" key="7">
    <source>
        <dbReference type="ARBA" id="ARBA00023004"/>
    </source>
</evidence>
<dbReference type="AlphaFoldDB" id="A0A931B670"/>
<dbReference type="InterPro" id="IPR048328">
    <property type="entry name" value="Dyp_perox_C"/>
</dbReference>
<comment type="catalytic activity">
    <reaction evidence="12">
        <text>heme b + 2 H(+) = protoporphyrin IX + Fe(2+)</text>
        <dbReference type="Rhea" id="RHEA:22584"/>
        <dbReference type="ChEBI" id="CHEBI:15378"/>
        <dbReference type="ChEBI" id="CHEBI:29033"/>
        <dbReference type="ChEBI" id="CHEBI:57306"/>
        <dbReference type="ChEBI" id="CHEBI:60344"/>
        <dbReference type="EC" id="4.98.1.1"/>
    </reaction>
    <physiologicalReaction direction="left-to-right" evidence="12">
        <dbReference type="Rhea" id="RHEA:22585"/>
    </physiologicalReaction>
</comment>
<dbReference type="GO" id="GO:0004325">
    <property type="term" value="F:ferrochelatase activity"/>
    <property type="evidence" value="ECO:0007669"/>
    <property type="project" value="UniProtKB-EC"/>
</dbReference>
<evidence type="ECO:0000259" key="15">
    <source>
        <dbReference type="Pfam" id="PF04261"/>
    </source>
</evidence>
<evidence type="ECO:0000259" key="16">
    <source>
        <dbReference type="Pfam" id="PF20628"/>
    </source>
</evidence>
<accession>A0A931B670</accession>
<comment type="similarity">
    <text evidence="9 13">Belongs to the DyP-type peroxidase family.</text>
</comment>
<evidence type="ECO:0000256" key="8">
    <source>
        <dbReference type="ARBA" id="ARBA00023239"/>
    </source>
</evidence>
<dbReference type="GO" id="GO:0005829">
    <property type="term" value="C:cytosol"/>
    <property type="evidence" value="ECO:0007669"/>
    <property type="project" value="TreeGrafter"/>
</dbReference>
<keyword evidence="7 13" id="KW-0408">Iron</keyword>
<organism evidence="17 18">
    <name type="scientific">Streptacidiphilus fuscans</name>
    <dbReference type="NCBI Taxonomy" id="2789292"/>
    <lineage>
        <taxon>Bacteria</taxon>
        <taxon>Bacillati</taxon>
        <taxon>Actinomycetota</taxon>
        <taxon>Actinomycetes</taxon>
        <taxon>Kitasatosporales</taxon>
        <taxon>Streptomycetaceae</taxon>
        <taxon>Streptacidiphilus</taxon>
    </lineage>
</organism>
<dbReference type="InterPro" id="IPR006313">
    <property type="entry name" value="EfeB/EfeN"/>
</dbReference>
<keyword evidence="5" id="KW-0732">Signal</keyword>
<evidence type="ECO:0000256" key="10">
    <source>
        <dbReference type="ARBA" id="ARBA00033771"/>
    </source>
</evidence>
<keyword evidence="2 13" id="KW-0575">Peroxidase</keyword>
<keyword evidence="18" id="KW-1185">Reference proteome</keyword>
<evidence type="ECO:0000256" key="11">
    <source>
        <dbReference type="ARBA" id="ARBA00033775"/>
    </source>
</evidence>
<comment type="function">
    <text evidence="13">Involved in the recovery of exogenous heme iron. Extracts iron from heme while preserving the protoporphyrin ring intact.</text>
</comment>
<dbReference type="PANTHER" id="PTHR30521">
    <property type="entry name" value="DEFERROCHELATASE/PEROXIDASE"/>
    <property type="match status" value="1"/>
</dbReference>
<evidence type="ECO:0000256" key="9">
    <source>
        <dbReference type="ARBA" id="ARBA00025737"/>
    </source>
</evidence>
<dbReference type="InterPro" id="IPR011008">
    <property type="entry name" value="Dimeric_a/b-barrel"/>
</dbReference>
<evidence type="ECO:0000256" key="4">
    <source>
        <dbReference type="ARBA" id="ARBA00022723"/>
    </source>
</evidence>
<keyword evidence="8" id="KW-0456">Lyase</keyword>
<evidence type="ECO:0000256" key="6">
    <source>
        <dbReference type="ARBA" id="ARBA00023002"/>
    </source>
</evidence>
<keyword evidence="6 13" id="KW-0560">Oxidoreductase</keyword>
<evidence type="ECO:0000256" key="1">
    <source>
        <dbReference type="ARBA" id="ARBA00004196"/>
    </source>
</evidence>
<reference evidence="17" key="1">
    <citation type="submission" date="2020-11" db="EMBL/GenBank/DDBJ databases">
        <title>Isolation and identification of active actinomycetes.</title>
        <authorList>
            <person name="Yu B."/>
        </authorList>
    </citation>
    <scope>NUCLEOTIDE SEQUENCE</scope>
    <source>
        <strain evidence="17">NEAU-YB345</strain>
    </source>
</reference>
<comment type="subcellular location">
    <subcellularLocation>
        <location evidence="1">Cell envelope</location>
    </subcellularLocation>
</comment>
<dbReference type="InterPro" id="IPR048327">
    <property type="entry name" value="Dyp_perox_N"/>
</dbReference>
<evidence type="ECO:0000256" key="5">
    <source>
        <dbReference type="ARBA" id="ARBA00022729"/>
    </source>
</evidence>
<dbReference type="PROSITE" id="PS51318">
    <property type="entry name" value="TAT"/>
    <property type="match status" value="1"/>
</dbReference>
<keyword evidence="3 13" id="KW-0349">Heme</keyword>
<dbReference type="EMBL" id="JADPRT010000010">
    <property type="protein sequence ID" value="MBF9070916.1"/>
    <property type="molecule type" value="Genomic_DNA"/>
</dbReference>
<dbReference type="InterPro" id="IPR006314">
    <property type="entry name" value="Dyp_peroxidase"/>
</dbReference>
<evidence type="ECO:0000313" key="17">
    <source>
        <dbReference type="EMBL" id="MBF9070916.1"/>
    </source>
</evidence>
<dbReference type="Proteomes" id="UP000657385">
    <property type="component" value="Unassembled WGS sequence"/>
</dbReference>
<dbReference type="GO" id="GO:0020037">
    <property type="term" value="F:heme binding"/>
    <property type="evidence" value="ECO:0007669"/>
    <property type="project" value="InterPro"/>
</dbReference>
<protein>
    <recommendedName>
        <fullName evidence="10 13">Deferrochelatase</fullName>
        <ecNumber evidence="13">1.11.1.-</ecNumber>
    </recommendedName>
    <alternativeName>
        <fullName evidence="11 13">Peroxidase EfeB</fullName>
    </alternativeName>
</protein>
<evidence type="ECO:0000313" key="18">
    <source>
        <dbReference type="Proteomes" id="UP000657385"/>
    </source>
</evidence>
<dbReference type="GO" id="GO:0004601">
    <property type="term" value="F:peroxidase activity"/>
    <property type="evidence" value="ECO:0007669"/>
    <property type="project" value="UniProtKB-KW"/>
</dbReference>
<dbReference type="EC" id="1.11.1.-" evidence="13"/>
<name>A0A931B670_9ACTN</name>
<sequence length="415" mass="43913">MSAMSGVGRRSVLAGALAAGAVAGTVAAVRNDGTASAAASIAQSATATDAAAQGFHGVHQAGVVTPKRRCAAFVAFDVMAADRPGLLDLFGTLTDRLRFLTTGGVPEPLGISAPPSDSGVLGPTVPGGSLTALLGVGASLFDDRFGLASAKPLRLSTMTAFPDDDLDPAQCGGDLLLQLETDDTDVLANALRDVARHTRGAMQVRWRIDGFASPPRPVGTPRNLMGFRDGTANPDVTDGRLMDQLIWVGAGQGEPAWATGGSYLAVRLIRMLVEFWDRVGLNEQERMFGRQKDSGAPLDGRTETDVPNFAADPTGDVIPMDSHIRLANPRTAPTADQRLLRRGFNYDRGTDPNGNLDMGLVFCAFQQDLERQFVTVQRRLAGEPLVDYISPFGGGYFFALPGVRDANDRYGRGLL</sequence>
<evidence type="ECO:0000256" key="14">
    <source>
        <dbReference type="SAM" id="MobiDB-lite"/>
    </source>
</evidence>
<evidence type="ECO:0000256" key="2">
    <source>
        <dbReference type="ARBA" id="ARBA00022559"/>
    </source>
</evidence>
<proteinExistence type="inferred from homology"/>
<dbReference type="Pfam" id="PF04261">
    <property type="entry name" value="Dyp_perox_N"/>
    <property type="match status" value="1"/>
</dbReference>
<feature type="region of interest" description="Disordered" evidence="14">
    <location>
        <begin position="291"/>
        <end position="313"/>
    </location>
</feature>
<dbReference type="InterPro" id="IPR006311">
    <property type="entry name" value="TAT_signal"/>
</dbReference>
<comment type="caution">
    <text evidence="17">The sequence shown here is derived from an EMBL/GenBank/DDBJ whole genome shotgun (WGS) entry which is preliminary data.</text>
</comment>
<comment type="cofactor">
    <cofactor evidence="13">
        <name>heme b</name>
        <dbReference type="ChEBI" id="CHEBI:60344"/>
    </cofactor>
    <text evidence="13">Binds 1 heme b (iron(II)-protoporphyrin IX) group non-covalently per subunit.</text>
</comment>
<dbReference type="GO" id="GO:0033212">
    <property type="term" value="P:iron import into cell"/>
    <property type="evidence" value="ECO:0007669"/>
    <property type="project" value="InterPro"/>
</dbReference>
<dbReference type="PROSITE" id="PS51404">
    <property type="entry name" value="DYP_PEROXIDASE"/>
    <property type="match status" value="1"/>
</dbReference>
<dbReference type="GO" id="GO:0046872">
    <property type="term" value="F:metal ion binding"/>
    <property type="evidence" value="ECO:0007669"/>
    <property type="project" value="UniProtKB-KW"/>
</dbReference>
<dbReference type="NCBIfam" id="TIGR01413">
    <property type="entry name" value="Dyp_perox_fam"/>
    <property type="match status" value="1"/>
</dbReference>
<evidence type="ECO:0000256" key="12">
    <source>
        <dbReference type="ARBA" id="ARBA00048856"/>
    </source>
</evidence>
<dbReference type="RefSeq" id="WP_196196096.1">
    <property type="nucleotide sequence ID" value="NZ_JADPRT010000010.1"/>
</dbReference>
<evidence type="ECO:0000256" key="13">
    <source>
        <dbReference type="RuleBase" id="RU365017"/>
    </source>
</evidence>
<evidence type="ECO:0000256" key="3">
    <source>
        <dbReference type="ARBA" id="ARBA00022617"/>
    </source>
</evidence>
<gene>
    <name evidence="17" type="primary">efeB</name>
    <name evidence="17" type="ORF">I2501_23145</name>
</gene>
<feature type="domain" description="Dyp-type peroxidase N-terminal" evidence="15">
    <location>
        <begin position="60"/>
        <end position="211"/>
    </location>
</feature>